<dbReference type="WBParaSite" id="scaffold35306_cov219.g22375">
    <property type="protein sequence ID" value="scaffold35306_cov219.g22375"/>
    <property type="gene ID" value="scaffold35306_cov219.g22375"/>
</dbReference>
<feature type="domain" description="EGF-like" evidence="3">
    <location>
        <begin position="269"/>
        <end position="305"/>
    </location>
</feature>
<dbReference type="SUPFAM" id="SSF57196">
    <property type="entry name" value="EGF/Laminin"/>
    <property type="match status" value="1"/>
</dbReference>
<evidence type="ECO:0000256" key="1">
    <source>
        <dbReference type="ARBA" id="ARBA00023157"/>
    </source>
</evidence>
<dbReference type="InterPro" id="IPR000742">
    <property type="entry name" value="EGF"/>
</dbReference>
<organism evidence="4 5">
    <name type="scientific">Meloidogyne javanica</name>
    <name type="common">Root-knot nematode worm</name>
    <dbReference type="NCBI Taxonomy" id="6303"/>
    <lineage>
        <taxon>Eukaryota</taxon>
        <taxon>Metazoa</taxon>
        <taxon>Ecdysozoa</taxon>
        <taxon>Nematoda</taxon>
        <taxon>Chromadorea</taxon>
        <taxon>Rhabditida</taxon>
        <taxon>Tylenchina</taxon>
        <taxon>Tylenchomorpha</taxon>
        <taxon>Tylenchoidea</taxon>
        <taxon>Meloidogynidae</taxon>
        <taxon>Meloidogyninae</taxon>
        <taxon>Meloidogyne</taxon>
        <taxon>Meloidogyne incognita group</taxon>
    </lineage>
</organism>
<comment type="caution">
    <text evidence="2">Lacks conserved residue(s) required for the propagation of feature annotation.</text>
</comment>
<evidence type="ECO:0000313" key="5">
    <source>
        <dbReference type="WBParaSite" id="scaffold35306_cov219.g22375"/>
    </source>
</evidence>
<sequence length="344" mass="40752">MNLTSFNHVRSRLAKLGHRGFHRYNPYPPVTFHPYIYGNCSNPNNFMSCIDTLFENIQQRSKFMFPKAYQKAETFIIEEEDFLHKVTNTKFNFDFSASYFLCFLTKNRVSFLARLPFCSYGFEEHQIHEWPAMAFRQFEDSPELWRFGRNISLDPIDHFSNQIDFECADVSFCPDPCCGRNSTRFFREGDTHNYAFDDDDIFATFNDSIQNYTKKMTRNERKHDLEEPFNDDFLGIMENRWNLSCACVFPNNSIDHSKLYRFDVLECVDVNECIFEECPYPEQCVNMVDRYVCACPPGYYRQKPEITNEKIVKNEKEEGKKKEGTCVKIYYKSIGRNLPNNLFS</sequence>
<keyword evidence="4" id="KW-1185">Reference proteome</keyword>
<keyword evidence="1" id="KW-1015">Disulfide bond</keyword>
<name>A0A915MAV1_MELJA</name>
<dbReference type="AlphaFoldDB" id="A0A915MAV1"/>
<accession>A0A915MAV1</accession>
<dbReference type="CDD" id="cd00054">
    <property type="entry name" value="EGF_CA"/>
    <property type="match status" value="1"/>
</dbReference>
<evidence type="ECO:0000259" key="3">
    <source>
        <dbReference type="PROSITE" id="PS50026"/>
    </source>
</evidence>
<dbReference type="InterPro" id="IPR000152">
    <property type="entry name" value="EGF-type_Asp/Asn_hydroxyl_site"/>
</dbReference>
<evidence type="ECO:0000256" key="2">
    <source>
        <dbReference type="PROSITE-ProRule" id="PRU00076"/>
    </source>
</evidence>
<protein>
    <submittedName>
        <fullName evidence="5">EGF-like domain-containing protein</fullName>
    </submittedName>
</protein>
<evidence type="ECO:0000313" key="4">
    <source>
        <dbReference type="Proteomes" id="UP000887561"/>
    </source>
</evidence>
<dbReference type="SMART" id="SM00179">
    <property type="entry name" value="EGF_CA"/>
    <property type="match status" value="1"/>
</dbReference>
<dbReference type="InterPro" id="IPR001881">
    <property type="entry name" value="EGF-like_Ca-bd_dom"/>
</dbReference>
<dbReference type="PROSITE" id="PS50026">
    <property type="entry name" value="EGF_3"/>
    <property type="match status" value="1"/>
</dbReference>
<dbReference type="GO" id="GO:0005509">
    <property type="term" value="F:calcium ion binding"/>
    <property type="evidence" value="ECO:0007669"/>
    <property type="project" value="InterPro"/>
</dbReference>
<dbReference type="Gene3D" id="2.10.25.10">
    <property type="entry name" value="Laminin"/>
    <property type="match status" value="1"/>
</dbReference>
<keyword evidence="2" id="KW-0245">EGF-like domain</keyword>
<reference evidence="5" key="1">
    <citation type="submission" date="2022-11" db="UniProtKB">
        <authorList>
            <consortium name="WormBaseParasite"/>
        </authorList>
    </citation>
    <scope>IDENTIFICATION</scope>
</reference>
<dbReference type="PROSITE" id="PS01187">
    <property type="entry name" value="EGF_CA"/>
    <property type="match status" value="1"/>
</dbReference>
<dbReference type="Proteomes" id="UP000887561">
    <property type="component" value="Unplaced"/>
</dbReference>
<proteinExistence type="predicted"/>
<dbReference type="PROSITE" id="PS00010">
    <property type="entry name" value="ASX_HYDROXYL"/>
    <property type="match status" value="1"/>
</dbReference>
<dbReference type="InterPro" id="IPR018097">
    <property type="entry name" value="EGF_Ca-bd_CS"/>
</dbReference>